<dbReference type="AlphaFoldDB" id="A0A9W8XD19"/>
<feature type="region of interest" description="Disordered" evidence="1">
    <location>
        <begin position="210"/>
        <end position="264"/>
    </location>
</feature>
<protein>
    <submittedName>
        <fullName evidence="2">Protein png1</fullName>
        <ecNumber evidence="2">3.5.1.52</ecNumber>
    </submittedName>
</protein>
<feature type="compositionally biased region" description="Polar residues" evidence="1">
    <location>
        <begin position="234"/>
        <end position="247"/>
    </location>
</feature>
<keyword evidence="2" id="KW-0378">Hydrolase</keyword>
<dbReference type="RefSeq" id="XP_056066181.1">
    <property type="nucleotide sequence ID" value="XM_056219054.1"/>
</dbReference>
<evidence type="ECO:0000313" key="2">
    <source>
        <dbReference type="EMBL" id="KAJ4346381.1"/>
    </source>
</evidence>
<gene>
    <name evidence="2" type="primary">png1_2</name>
    <name evidence="2" type="ORF">N0V89_010310</name>
</gene>
<dbReference type="OrthoDB" id="409136at2759"/>
<reference evidence="2" key="1">
    <citation type="submission" date="2022-10" db="EMBL/GenBank/DDBJ databases">
        <title>Tapping the CABI collections for fungal endophytes: first genome assemblies for Collariella, Neodidymelliopsis, Ascochyta clinopodiicola, Didymella pomorum, Didymosphaeria variabile, Neocosmospora piperis and Neocucurbitaria cava.</title>
        <authorList>
            <person name="Hill R."/>
        </authorList>
    </citation>
    <scope>NUCLEOTIDE SEQUENCE</scope>
    <source>
        <strain evidence="2">IMI 356815</strain>
    </source>
</reference>
<dbReference type="EC" id="3.5.1.52" evidence="2"/>
<keyword evidence="3" id="KW-1185">Reference proteome</keyword>
<dbReference type="GeneID" id="80913840"/>
<comment type="caution">
    <text evidence="2">The sequence shown here is derived from an EMBL/GenBank/DDBJ whole genome shotgun (WGS) entry which is preliminary data.</text>
</comment>
<accession>A0A9W8XD19</accession>
<sequence>MSSQQLWSSLKRKPRWPNPEESIGQFYGEKQGRLCWRAQGAAREAFSQVAPAIKEYLNSCSDAVPGADWVTWSIYMIGKSKFTAVPTIMFECFQKGPRKEAMDMVRKSGILNQHPGIETGHWSFPPNIVFPQQLALTSLQSDSTSSDLDRAVGPQITVQTFSNGSVEHRKATVGGLLCAKGKNYYFTVNHPFSSGHRIVPWPSSLADFDDECEFGGQSDAEDDENDDALADVTSGGSRTPESSSGCNSDDDAANNGSLDSSGSEEISIIAPEKLRSKTCETVSDGRIVRYLPAGESSDVDPGDERLLRKEKADPVAVSNRDLCIASTVLDYALILSEDDDIILSVSAHVSVPFSKGGIPYMSLKNVADKIPEIASIITMTGSSGLITGMLSGSPSYTRLPGAGAYQEVFTVKLDGPLHPGDCGSCVFSAETGALYGHIVAGSTVTQIAYILPAAVVFQDISLQIERLNQRAASFKTYPSYCFEFGQLEKHLTRIDSLPPPPTRSSTTSILYDDALTNDPEVEAATQNAMSLLRSSPPKDSTSIPDTIIKSRGPVSLAPTADALFIFATKSVFAGVVFGAGTWSEE</sequence>
<evidence type="ECO:0000313" key="3">
    <source>
        <dbReference type="Proteomes" id="UP001140513"/>
    </source>
</evidence>
<name>A0A9W8XD19_9PLEO</name>
<evidence type="ECO:0000256" key="1">
    <source>
        <dbReference type="SAM" id="MobiDB-lite"/>
    </source>
</evidence>
<proteinExistence type="predicted"/>
<organism evidence="2 3">
    <name type="scientific">Didymosphaeria variabile</name>
    <dbReference type="NCBI Taxonomy" id="1932322"/>
    <lineage>
        <taxon>Eukaryota</taxon>
        <taxon>Fungi</taxon>
        <taxon>Dikarya</taxon>
        <taxon>Ascomycota</taxon>
        <taxon>Pezizomycotina</taxon>
        <taxon>Dothideomycetes</taxon>
        <taxon>Pleosporomycetidae</taxon>
        <taxon>Pleosporales</taxon>
        <taxon>Massarineae</taxon>
        <taxon>Didymosphaeriaceae</taxon>
        <taxon>Didymosphaeria</taxon>
    </lineage>
</organism>
<dbReference type="Proteomes" id="UP001140513">
    <property type="component" value="Unassembled WGS sequence"/>
</dbReference>
<feature type="compositionally biased region" description="Acidic residues" evidence="1">
    <location>
        <begin position="210"/>
        <end position="229"/>
    </location>
</feature>
<feature type="compositionally biased region" description="Polar residues" evidence="1">
    <location>
        <begin position="254"/>
        <end position="264"/>
    </location>
</feature>
<dbReference type="EMBL" id="JAPEUX010000008">
    <property type="protein sequence ID" value="KAJ4346381.1"/>
    <property type="molecule type" value="Genomic_DNA"/>
</dbReference>
<dbReference type="GO" id="GO:0000224">
    <property type="term" value="F:peptide-N4-(N-acetyl-beta-glucosaminyl)asparagine amidase activity"/>
    <property type="evidence" value="ECO:0007669"/>
    <property type="project" value="UniProtKB-EC"/>
</dbReference>